<evidence type="ECO:0000256" key="1">
    <source>
        <dbReference type="SAM" id="MobiDB-lite"/>
    </source>
</evidence>
<feature type="compositionally biased region" description="Basic and acidic residues" evidence="1">
    <location>
        <begin position="45"/>
        <end position="63"/>
    </location>
</feature>
<proteinExistence type="predicted"/>
<gene>
    <name evidence="2" type="ORF">PLEPLA_LOCUS27165</name>
</gene>
<evidence type="ECO:0000313" key="2">
    <source>
        <dbReference type="EMBL" id="CAB1439365.1"/>
    </source>
</evidence>
<keyword evidence="3" id="KW-1185">Reference proteome</keyword>
<accession>A0A9N7YV05</accession>
<dbReference type="Proteomes" id="UP001153269">
    <property type="component" value="Unassembled WGS sequence"/>
</dbReference>
<comment type="caution">
    <text evidence="2">The sequence shown here is derived from an EMBL/GenBank/DDBJ whole genome shotgun (WGS) entry which is preliminary data.</text>
</comment>
<sequence length="123" mass="13765">MLIPPPATTTIRTWAINRHKRHEWKAGALYPANKRGSTPGAEGTGVEKKAEPEEVHVTGEDRQSLTAEGRGIICHVFMDISACKPMPHILWQRSSHHCPNSMLWTGEMSHVMFLPRSRSNGTK</sequence>
<dbReference type="AlphaFoldDB" id="A0A9N7YV05"/>
<reference evidence="2" key="1">
    <citation type="submission" date="2020-03" db="EMBL/GenBank/DDBJ databases">
        <authorList>
            <person name="Weist P."/>
        </authorList>
    </citation>
    <scope>NUCLEOTIDE SEQUENCE</scope>
</reference>
<protein>
    <submittedName>
        <fullName evidence="2">Uncharacterized protein</fullName>
    </submittedName>
</protein>
<organism evidence="2 3">
    <name type="scientific">Pleuronectes platessa</name>
    <name type="common">European plaice</name>
    <dbReference type="NCBI Taxonomy" id="8262"/>
    <lineage>
        <taxon>Eukaryota</taxon>
        <taxon>Metazoa</taxon>
        <taxon>Chordata</taxon>
        <taxon>Craniata</taxon>
        <taxon>Vertebrata</taxon>
        <taxon>Euteleostomi</taxon>
        <taxon>Actinopterygii</taxon>
        <taxon>Neopterygii</taxon>
        <taxon>Teleostei</taxon>
        <taxon>Neoteleostei</taxon>
        <taxon>Acanthomorphata</taxon>
        <taxon>Carangaria</taxon>
        <taxon>Pleuronectiformes</taxon>
        <taxon>Pleuronectoidei</taxon>
        <taxon>Pleuronectidae</taxon>
        <taxon>Pleuronectes</taxon>
    </lineage>
</organism>
<name>A0A9N7YV05_PLEPL</name>
<evidence type="ECO:0000313" key="3">
    <source>
        <dbReference type="Proteomes" id="UP001153269"/>
    </source>
</evidence>
<feature type="region of interest" description="Disordered" evidence="1">
    <location>
        <begin position="27"/>
        <end position="64"/>
    </location>
</feature>
<dbReference type="EMBL" id="CADEAL010002269">
    <property type="protein sequence ID" value="CAB1439365.1"/>
    <property type="molecule type" value="Genomic_DNA"/>
</dbReference>